<feature type="compositionally biased region" description="Polar residues" evidence="1">
    <location>
        <begin position="76"/>
        <end position="87"/>
    </location>
</feature>
<dbReference type="InParanoid" id="G3P1G1"/>
<feature type="compositionally biased region" description="Basic and acidic residues" evidence="1">
    <location>
        <begin position="128"/>
        <end position="142"/>
    </location>
</feature>
<dbReference type="Bgee" id="ENSGACG00000008663">
    <property type="expression patterns" value="Expressed in intestinal epithelial cell and 6 other cell types or tissues"/>
</dbReference>
<dbReference type="AlphaFoldDB" id="G3P1G1"/>
<protein>
    <submittedName>
        <fullName evidence="2">Uncharacterized protein</fullName>
    </submittedName>
</protein>
<feature type="region of interest" description="Disordered" evidence="1">
    <location>
        <begin position="1"/>
        <end position="244"/>
    </location>
</feature>
<dbReference type="STRING" id="69293.ENSGACP00000011434"/>
<feature type="compositionally biased region" description="Polar residues" evidence="1">
    <location>
        <begin position="164"/>
        <end position="175"/>
    </location>
</feature>
<name>G3P1G1_GASAC</name>
<accession>G3P1G1</accession>
<reference evidence="2" key="2">
    <citation type="submission" date="2024-04" db="UniProtKB">
        <authorList>
            <consortium name="Ensembl"/>
        </authorList>
    </citation>
    <scope>IDENTIFICATION</scope>
</reference>
<sequence>MESPFEVSQMGAPKPSVPPKPLLTPKPFSLQKNTTIRSINAPKAAGVASRTTTQRTDKSKAKPRASPPAQKPPQKTLASDSQASPVSVLTEELPKTARESKASPDGEDTPDSGVGKSDPVTQAAPPKETPKSESIRKDDVNQADRSNVVNTPQIDGKKTEDEAQTSAAQNIPDSGSNASSADNAENRWGGSRKRLSVKLTSKFESVGVSLPPQPTIPATSTKGDANKPEASEPEAPEPEPGRTT</sequence>
<evidence type="ECO:0000313" key="2">
    <source>
        <dbReference type="Ensembl" id="ENSGACP00000011434.1"/>
    </source>
</evidence>
<dbReference type="Ensembl" id="ENSGACT00000011457.1">
    <property type="protein sequence ID" value="ENSGACP00000011434.1"/>
    <property type="gene ID" value="ENSGACG00000008663.1"/>
</dbReference>
<dbReference type="eggNOG" id="ENOG502SSJT">
    <property type="taxonomic scope" value="Eukaryota"/>
</dbReference>
<evidence type="ECO:0000256" key="1">
    <source>
        <dbReference type="SAM" id="MobiDB-lite"/>
    </source>
</evidence>
<proteinExistence type="predicted"/>
<reference evidence="2" key="1">
    <citation type="submission" date="2006-01" db="EMBL/GenBank/DDBJ databases">
        <authorList>
            <person name="Lindblad-Toh K."/>
            <person name="Mauceli E."/>
            <person name="Grabherr M."/>
            <person name="Chang J.L."/>
            <person name="Lander E.S."/>
        </authorList>
    </citation>
    <scope>NUCLEOTIDE SEQUENCE [LARGE SCALE GENOMIC DNA]</scope>
</reference>
<feature type="compositionally biased region" description="Polar residues" evidence="1">
    <location>
        <begin position="143"/>
        <end position="153"/>
    </location>
</feature>
<feature type="compositionally biased region" description="Basic and acidic residues" evidence="1">
    <location>
        <begin position="92"/>
        <end position="104"/>
    </location>
</feature>
<feature type="compositionally biased region" description="Pro residues" evidence="1">
    <location>
        <begin position="15"/>
        <end position="24"/>
    </location>
</feature>
<organism evidence="2">
    <name type="scientific">Gasterosteus aculeatus</name>
    <name type="common">Three-spined stickleback</name>
    <dbReference type="NCBI Taxonomy" id="69293"/>
    <lineage>
        <taxon>Eukaryota</taxon>
        <taxon>Metazoa</taxon>
        <taxon>Chordata</taxon>
        <taxon>Craniata</taxon>
        <taxon>Vertebrata</taxon>
        <taxon>Euteleostomi</taxon>
        <taxon>Actinopterygii</taxon>
        <taxon>Neopterygii</taxon>
        <taxon>Teleostei</taxon>
        <taxon>Neoteleostei</taxon>
        <taxon>Acanthomorphata</taxon>
        <taxon>Eupercaria</taxon>
        <taxon>Perciformes</taxon>
        <taxon>Cottioidei</taxon>
        <taxon>Gasterosteales</taxon>
        <taxon>Gasterosteidae</taxon>
        <taxon>Gasterosteus</taxon>
    </lineage>
</organism>